<dbReference type="STRING" id="3076.A0A2P6TGF1"/>
<dbReference type="GO" id="GO:0005739">
    <property type="term" value="C:mitochondrion"/>
    <property type="evidence" value="ECO:0007669"/>
    <property type="project" value="TreeGrafter"/>
</dbReference>
<organism evidence="2 3">
    <name type="scientific">Chlorella sorokiniana</name>
    <name type="common">Freshwater green alga</name>
    <dbReference type="NCBI Taxonomy" id="3076"/>
    <lineage>
        <taxon>Eukaryota</taxon>
        <taxon>Viridiplantae</taxon>
        <taxon>Chlorophyta</taxon>
        <taxon>core chlorophytes</taxon>
        <taxon>Trebouxiophyceae</taxon>
        <taxon>Chlorellales</taxon>
        <taxon>Chlorellaceae</taxon>
        <taxon>Chlorella clade</taxon>
        <taxon>Chlorella</taxon>
    </lineage>
</organism>
<comment type="caution">
    <text evidence="2">The sequence shown here is derived from an EMBL/GenBank/DDBJ whole genome shotgun (WGS) entry which is preliminary data.</text>
</comment>
<gene>
    <name evidence="2" type="ORF">C2E21_7821</name>
</gene>
<dbReference type="GO" id="GO:0005634">
    <property type="term" value="C:nucleus"/>
    <property type="evidence" value="ECO:0007669"/>
    <property type="project" value="TreeGrafter"/>
</dbReference>
<dbReference type="OrthoDB" id="1106148at2759"/>
<dbReference type="EMBL" id="LHPG02000017">
    <property type="protein sequence ID" value="PRW33207.1"/>
    <property type="molecule type" value="Genomic_DNA"/>
</dbReference>
<dbReference type="Proteomes" id="UP000239899">
    <property type="component" value="Unassembled WGS sequence"/>
</dbReference>
<feature type="compositionally biased region" description="Pro residues" evidence="1">
    <location>
        <begin position="38"/>
        <end position="54"/>
    </location>
</feature>
<dbReference type="AlphaFoldDB" id="A0A2P6TGF1"/>
<dbReference type="PANTHER" id="PTHR13523:SF2">
    <property type="entry name" value="COILED-COIL-HELIX-COILED-COIL-HELIX DOMAIN CONTAINING 2, ISOFORM A-RELATED"/>
    <property type="match status" value="1"/>
</dbReference>
<accession>A0A2P6TGF1</accession>
<feature type="compositionally biased region" description="Low complexity" evidence="1">
    <location>
        <begin position="20"/>
        <end position="37"/>
    </location>
</feature>
<dbReference type="PANTHER" id="PTHR13523">
    <property type="entry name" value="COILED-COIL-HELIX-COILED-COIL-HELIX DOMAIN CONTAINING 2/NUR77"/>
    <property type="match status" value="1"/>
</dbReference>
<evidence type="ECO:0000313" key="3">
    <source>
        <dbReference type="Proteomes" id="UP000239899"/>
    </source>
</evidence>
<feature type="region of interest" description="Disordered" evidence="1">
    <location>
        <begin position="1"/>
        <end position="67"/>
    </location>
</feature>
<feature type="compositionally biased region" description="Gly residues" evidence="1">
    <location>
        <begin position="57"/>
        <end position="67"/>
    </location>
</feature>
<reference evidence="2 3" key="1">
    <citation type="journal article" date="2018" name="Plant J.">
        <title>Genome sequences of Chlorella sorokiniana UTEX 1602 and Micractinium conductrix SAG 241.80: implications to maltose excretion by a green alga.</title>
        <authorList>
            <person name="Arriola M.B."/>
            <person name="Velmurugan N."/>
            <person name="Zhang Y."/>
            <person name="Plunkett M.H."/>
            <person name="Hondzo H."/>
            <person name="Barney B.M."/>
        </authorList>
    </citation>
    <scope>NUCLEOTIDE SEQUENCE [LARGE SCALE GENOMIC DNA]</scope>
    <source>
        <strain evidence="3">UTEX 1602</strain>
    </source>
</reference>
<dbReference type="GO" id="GO:0007005">
    <property type="term" value="P:mitochondrion organization"/>
    <property type="evidence" value="ECO:0007669"/>
    <property type="project" value="InterPro"/>
</dbReference>
<dbReference type="InterPro" id="IPR009069">
    <property type="entry name" value="Cys_alpha_HP_mot_SF"/>
</dbReference>
<dbReference type="PROSITE" id="PS51808">
    <property type="entry name" value="CHCH"/>
    <property type="match status" value="1"/>
</dbReference>
<protein>
    <submittedName>
        <fullName evidence="2">Hemiasterlin resistant 1</fullName>
    </submittedName>
</protein>
<evidence type="ECO:0000313" key="2">
    <source>
        <dbReference type="EMBL" id="PRW33207.1"/>
    </source>
</evidence>
<sequence>MARSRSRSAPRPTPRPASPTRPQQSGVHTQAAPASKPFTPPPPMPHQAPPPPAMPQQGGGMLSGLGGMVAQGMALGTGSALAHRAVDSVLGSRHPEPAAATQAAQQLVQEQAPCADQAKAFADCMGWSNGDMGACQEYFDLMQSCRRSVAGQQQ</sequence>
<dbReference type="SUPFAM" id="SSF47072">
    <property type="entry name" value="Cysteine alpha-hairpin motif"/>
    <property type="match status" value="1"/>
</dbReference>
<evidence type="ECO:0000256" key="1">
    <source>
        <dbReference type="SAM" id="MobiDB-lite"/>
    </source>
</evidence>
<dbReference type="InterPro" id="IPR055304">
    <property type="entry name" value="CHCHD2/10-like"/>
</dbReference>
<proteinExistence type="predicted"/>
<name>A0A2P6TGF1_CHLSO</name>
<keyword evidence="3" id="KW-1185">Reference proteome</keyword>